<dbReference type="FunFam" id="1.10.240.10:FF:000006">
    <property type="entry name" value="Tyrosine--tRNA ligase"/>
    <property type="match status" value="1"/>
</dbReference>
<evidence type="ECO:0000256" key="5">
    <source>
        <dbReference type="ARBA" id="ARBA00022840"/>
    </source>
</evidence>
<keyword evidence="8 10" id="KW-0030">Aminoacyl-tRNA synthetase</keyword>
<comment type="caution">
    <text evidence="12">The sequence shown here is derived from an EMBL/GenBank/DDBJ whole genome shotgun (WGS) entry which is preliminary data.</text>
</comment>
<dbReference type="AlphaFoldDB" id="A0A137S2M7"/>
<evidence type="ECO:0000256" key="2">
    <source>
        <dbReference type="ARBA" id="ARBA00022490"/>
    </source>
</evidence>
<keyword evidence="4 10" id="KW-0547">Nucleotide-binding</keyword>
<dbReference type="NCBIfam" id="TIGR00234">
    <property type="entry name" value="tyrS"/>
    <property type="match status" value="1"/>
</dbReference>
<evidence type="ECO:0000256" key="7">
    <source>
        <dbReference type="ARBA" id="ARBA00022917"/>
    </source>
</evidence>
<dbReference type="Gene3D" id="3.10.290.10">
    <property type="entry name" value="RNA-binding S4 domain"/>
    <property type="match status" value="1"/>
</dbReference>
<dbReference type="GeneID" id="94722498"/>
<keyword evidence="5 10" id="KW-0067">ATP-binding</keyword>
<evidence type="ECO:0000256" key="4">
    <source>
        <dbReference type="ARBA" id="ARBA00022741"/>
    </source>
</evidence>
<dbReference type="GO" id="GO:0005524">
    <property type="term" value="F:ATP binding"/>
    <property type="evidence" value="ECO:0007669"/>
    <property type="project" value="UniProtKB-UniRule"/>
</dbReference>
<organism evidence="12 13">
    <name type="scientific">Marinobacter excellens LAMA 842</name>
    <dbReference type="NCBI Taxonomy" id="1306954"/>
    <lineage>
        <taxon>Bacteria</taxon>
        <taxon>Pseudomonadati</taxon>
        <taxon>Pseudomonadota</taxon>
        <taxon>Gammaproteobacteria</taxon>
        <taxon>Pseudomonadales</taxon>
        <taxon>Marinobacteraceae</taxon>
        <taxon>Marinobacter</taxon>
    </lineage>
</organism>
<evidence type="ECO:0000256" key="3">
    <source>
        <dbReference type="ARBA" id="ARBA00022598"/>
    </source>
</evidence>
<feature type="short sequence motif" description="'KMSKS' region" evidence="10">
    <location>
        <begin position="226"/>
        <end position="230"/>
    </location>
</feature>
<dbReference type="PATRIC" id="fig|1306954.6.peg.2649"/>
<dbReference type="PROSITE" id="PS00178">
    <property type="entry name" value="AA_TRNA_LIGASE_I"/>
    <property type="match status" value="1"/>
</dbReference>
<dbReference type="PROSITE" id="PS50889">
    <property type="entry name" value="S4"/>
    <property type="match status" value="1"/>
</dbReference>
<dbReference type="InterPro" id="IPR001412">
    <property type="entry name" value="aa-tRNA-synth_I_CS"/>
</dbReference>
<comment type="subcellular location">
    <subcellularLocation>
        <location evidence="10">Cytoplasm</location>
    </subcellularLocation>
</comment>
<evidence type="ECO:0000256" key="8">
    <source>
        <dbReference type="ARBA" id="ARBA00023146"/>
    </source>
</evidence>
<evidence type="ECO:0000313" key="13">
    <source>
        <dbReference type="Proteomes" id="UP000070282"/>
    </source>
</evidence>
<comment type="catalytic activity">
    <reaction evidence="9 10">
        <text>tRNA(Tyr) + L-tyrosine + ATP = L-tyrosyl-tRNA(Tyr) + AMP + diphosphate + H(+)</text>
        <dbReference type="Rhea" id="RHEA:10220"/>
        <dbReference type="Rhea" id="RHEA-COMP:9706"/>
        <dbReference type="Rhea" id="RHEA-COMP:9707"/>
        <dbReference type="ChEBI" id="CHEBI:15378"/>
        <dbReference type="ChEBI" id="CHEBI:30616"/>
        <dbReference type="ChEBI" id="CHEBI:33019"/>
        <dbReference type="ChEBI" id="CHEBI:58315"/>
        <dbReference type="ChEBI" id="CHEBI:78442"/>
        <dbReference type="ChEBI" id="CHEBI:78536"/>
        <dbReference type="ChEBI" id="CHEBI:456215"/>
        <dbReference type="EC" id="6.1.1.1"/>
    </reaction>
</comment>
<dbReference type="PANTHER" id="PTHR11766">
    <property type="entry name" value="TYROSYL-TRNA SYNTHETASE"/>
    <property type="match status" value="1"/>
</dbReference>
<dbReference type="Gene3D" id="1.10.240.10">
    <property type="entry name" value="Tyrosyl-Transfer RNA Synthetase"/>
    <property type="match status" value="1"/>
</dbReference>
<sequence length="400" mass="44565">MATIEEALAVIKRGIDELIPEEDLIAKLKEDRPLRIKAGFDPTAPDLHLGHTVLINKLRQFQDLGHEIIFLIGDFTGMIGDPTGKSATRPPLTEEQVRKNAITYKEQVFKILDPEKTRVVFNSEWMSQMNAASMIQLAGQYTVARMLERDDFTKRYRAEQPIAIHEFLYPLIQGYDSVALEADVELGGTDQKFNLLMGRILQKHYGQAPQAIITVPILEGLDGVQKMSKSLGNYVGVSDSPGEMYTKLLSMPDELLWRYFELLSFRPMAEVEQFRAEVGAGANPQDYKKLLAEELITRFHDEEAAKTAHKSAGNRVALGEIPENVPLVEVSLEGQDEMPMAAVLRLAGLVKNGAAARDVLGRGAVYIDGKQFEGDRRFVKGDDCVVQAGKKKIARVVIVE</sequence>
<dbReference type="InterPro" id="IPR014729">
    <property type="entry name" value="Rossmann-like_a/b/a_fold"/>
</dbReference>
<dbReference type="GO" id="GO:0003723">
    <property type="term" value="F:RNA binding"/>
    <property type="evidence" value="ECO:0007669"/>
    <property type="project" value="UniProtKB-KW"/>
</dbReference>
<keyword evidence="2 10" id="KW-0963">Cytoplasm</keyword>
<dbReference type="Proteomes" id="UP000070282">
    <property type="component" value="Unassembled WGS sequence"/>
</dbReference>
<dbReference type="SUPFAM" id="SSF55174">
    <property type="entry name" value="Alpha-L RNA-binding motif"/>
    <property type="match status" value="1"/>
</dbReference>
<dbReference type="GO" id="GO:0004831">
    <property type="term" value="F:tyrosine-tRNA ligase activity"/>
    <property type="evidence" value="ECO:0007669"/>
    <property type="project" value="UniProtKB-UniRule"/>
</dbReference>
<keyword evidence="7 10" id="KW-0648">Protein biosynthesis</keyword>
<dbReference type="GO" id="GO:0005829">
    <property type="term" value="C:cytosol"/>
    <property type="evidence" value="ECO:0007669"/>
    <property type="project" value="TreeGrafter"/>
</dbReference>
<dbReference type="HAMAP" id="MF_02007">
    <property type="entry name" value="Tyr_tRNA_synth_type2"/>
    <property type="match status" value="1"/>
</dbReference>
<dbReference type="Pfam" id="PF00579">
    <property type="entry name" value="tRNA-synt_1b"/>
    <property type="match status" value="1"/>
</dbReference>
<keyword evidence="3 10" id="KW-0436">Ligase</keyword>
<accession>A0A137S2M7</accession>
<dbReference type="InterPro" id="IPR036986">
    <property type="entry name" value="S4_RNA-bd_sf"/>
</dbReference>
<dbReference type="PANTHER" id="PTHR11766:SF1">
    <property type="entry name" value="TYROSINE--TRNA LIGASE"/>
    <property type="match status" value="1"/>
</dbReference>
<proteinExistence type="inferred from homology"/>
<dbReference type="RefSeq" id="WP_061333560.1">
    <property type="nucleotide sequence ID" value="NZ_LOCO01000031.1"/>
</dbReference>
<name>A0A137S2M7_9GAMM</name>
<gene>
    <name evidence="10" type="primary">tyrS</name>
    <name evidence="12" type="ORF">J122_3816</name>
</gene>
<comment type="subunit">
    <text evidence="1 10">Homodimer.</text>
</comment>
<evidence type="ECO:0000256" key="11">
    <source>
        <dbReference type="PROSITE-ProRule" id="PRU00182"/>
    </source>
</evidence>
<reference evidence="13" key="1">
    <citation type="submission" date="2015-12" db="EMBL/GenBank/DDBJ databases">
        <authorList>
            <person name="Lima A."/>
            <person name="Farahani Zayas N."/>
            <person name="Castro Da Silva M.A."/>
            <person name="Cabral A."/>
            <person name="Pessatti M.L."/>
        </authorList>
    </citation>
    <scope>NUCLEOTIDE SEQUENCE [LARGE SCALE GENOMIC DNA]</scope>
    <source>
        <strain evidence="13">LAMA 842</strain>
    </source>
</reference>
<feature type="binding site" evidence="10">
    <location>
        <position position="229"/>
    </location>
    <ligand>
        <name>ATP</name>
        <dbReference type="ChEBI" id="CHEBI:30616"/>
    </ligand>
</feature>
<dbReference type="CDD" id="cd00805">
    <property type="entry name" value="TyrRS_core"/>
    <property type="match status" value="1"/>
</dbReference>
<dbReference type="InterPro" id="IPR002305">
    <property type="entry name" value="aa-tRNA-synth_Ic"/>
</dbReference>
<evidence type="ECO:0000256" key="10">
    <source>
        <dbReference type="HAMAP-Rule" id="MF_02007"/>
    </source>
</evidence>
<dbReference type="Gene3D" id="3.40.50.620">
    <property type="entry name" value="HUPs"/>
    <property type="match status" value="1"/>
</dbReference>
<dbReference type="SUPFAM" id="SSF52374">
    <property type="entry name" value="Nucleotidylyl transferase"/>
    <property type="match status" value="1"/>
</dbReference>
<dbReference type="EMBL" id="LOCO01000031">
    <property type="protein sequence ID" value="KXO06692.1"/>
    <property type="molecule type" value="Genomic_DNA"/>
</dbReference>
<dbReference type="FunFam" id="3.40.50.620:FF:000061">
    <property type="entry name" value="Tyrosine--tRNA ligase"/>
    <property type="match status" value="1"/>
</dbReference>
<comment type="function">
    <text evidence="10">Catalyzes the attachment of tyrosine to tRNA(Tyr) in a two-step reaction: tyrosine is first activated by ATP to form Tyr-AMP and then transferred to the acceptor end of tRNA(Tyr).</text>
</comment>
<evidence type="ECO:0000256" key="1">
    <source>
        <dbReference type="ARBA" id="ARBA00011738"/>
    </source>
</evidence>
<dbReference type="InterPro" id="IPR024108">
    <property type="entry name" value="Tyr-tRNA-ligase_bac_2"/>
</dbReference>
<dbReference type="InterPro" id="IPR002307">
    <property type="entry name" value="Tyr-tRNA-ligase"/>
</dbReference>
<dbReference type="PRINTS" id="PR01040">
    <property type="entry name" value="TRNASYNTHTYR"/>
</dbReference>
<keyword evidence="6 11" id="KW-0694">RNA-binding</keyword>
<evidence type="ECO:0000256" key="6">
    <source>
        <dbReference type="ARBA" id="ARBA00022884"/>
    </source>
</evidence>
<feature type="short sequence motif" description="'HIGH' region" evidence="10">
    <location>
        <begin position="42"/>
        <end position="51"/>
    </location>
</feature>
<dbReference type="InterPro" id="IPR024088">
    <property type="entry name" value="Tyr-tRNA-ligase_bac-type"/>
</dbReference>
<dbReference type="GO" id="GO:0006437">
    <property type="term" value="P:tyrosyl-tRNA aminoacylation"/>
    <property type="evidence" value="ECO:0007669"/>
    <property type="project" value="UniProtKB-UniRule"/>
</dbReference>
<comment type="similarity">
    <text evidence="10">Belongs to the class-I aminoacyl-tRNA synthetase family. TyrS type 2 subfamily.</text>
</comment>
<protein>
    <recommendedName>
        <fullName evidence="10">Tyrosine--tRNA ligase</fullName>
        <ecNumber evidence="10">6.1.1.1</ecNumber>
    </recommendedName>
    <alternativeName>
        <fullName evidence="10">Tyrosyl-tRNA synthetase</fullName>
        <shortName evidence="10">TyrRS</shortName>
    </alternativeName>
</protein>
<keyword evidence="13" id="KW-1185">Reference proteome</keyword>
<evidence type="ECO:0000313" key="12">
    <source>
        <dbReference type="EMBL" id="KXO06692.1"/>
    </source>
</evidence>
<evidence type="ECO:0000256" key="9">
    <source>
        <dbReference type="ARBA" id="ARBA00048248"/>
    </source>
</evidence>
<dbReference type="EC" id="6.1.1.1" evidence="10"/>